<feature type="compositionally biased region" description="Basic and acidic residues" evidence="5">
    <location>
        <begin position="221"/>
        <end position="247"/>
    </location>
</feature>
<feature type="compositionally biased region" description="Low complexity" evidence="5">
    <location>
        <begin position="562"/>
        <end position="574"/>
    </location>
</feature>
<feature type="transmembrane region" description="Helical" evidence="6">
    <location>
        <begin position="123"/>
        <end position="143"/>
    </location>
</feature>
<dbReference type="CDD" id="cd02859">
    <property type="entry name" value="E_set_AMPKbeta_like_N"/>
    <property type="match status" value="1"/>
</dbReference>
<feature type="transmembrane region" description="Helical" evidence="6">
    <location>
        <begin position="163"/>
        <end position="183"/>
    </location>
</feature>
<evidence type="ECO:0000313" key="9">
    <source>
        <dbReference type="EMBL" id="ODV93207.1"/>
    </source>
</evidence>
<name>A0A1E4TNA3_PACTA</name>
<keyword evidence="2 6" id="KW-0812">Transmembrane</keyword>
<dbReference type="Proteomes" id="UP000094236">
    <property type="component" value="Unassembled WGS sequence"/>
</dbReference>
<dbReference type="AlphaFoldDB" id="A0A1E4TNA3"/>
<reference evidence="10" key="1">
    <citation type="submission" date="2016-05" db="EMBL/GenBank/DDBJ databases">
        <title>Comparative genomics of biotechnologically important yeasts.</title>
        <authorList>
            <consortium name="DOE Joint Genome Institute"/>
            <person name="Riley R."/>
            <person name="Haridas S."/>
            <person name="Wolfe K.H."/>
            <person name="Lopes M.R."/>
            <person name="Hittinger C.T."/>
            <person name="Goker M."/>
            <person name="Salamov A."/>
            <person name="Wisecaver J."/>
            <person name="Long T.M."/>
            <person name="Aerts A.L."/>
            <person name="Barry K."/>
            <person name="Choi C."/>
            <person name="Clum A."/>
            <person name="Coughlan A.Y."/>
            <person name="Deshpande S."/>
            <person name="Douglass A.P."/>
            <person name="Hanson S.J."/>
            <person name="Klenk H.-P."/>
            <person name="Labutti K."/>
            <person name="Lapidus A."/>
            <person name="Lindquist E."/>
            <person name="Lipzen A."/>
            <person name="Meier-Kolthoff J.P."/>
            <person name="Ohm R.A."/>
            <person name="Otillar R.P."/>
            <person name="Pangilinan J."/>
            <person name="Peng Y."/>
            <person name="Rokas A."/>
            <person name="Rosa C.A."/>
            <person name="Scheuner C."/>
            <person name="Sibirny A.A."/>
            <person name="Slot J.C."/>
            <person name="Stielow J.B."/>
            <person name="Sun H."/>
            <person name="Kurtzman C.P."/>
            <person name="Blackwell M."/>
            <person name="Grigoriev I.V."/>
            <person name="Jeffries T.W."/>
        </authorList>
    </citation>
    <scope>NUCLEOTIDE SEQUENCE [LARGE SCALE GENOMIC DNA]</scope>
    <source>
        <strain evidence="10">NRRL Y-2460</strain>
    </source>
</reference>
<organism evidence="9 10">
    <name type="scientific">Pachysolen tannophilus NRRL Y-2460</name>
    <dbReference type="NCBI Taxonomy" id="669874"/>
    <lineage>
        <taxon>Eukaryota</taxon>
        <taxon>Fungi</taxon>
        <taxon>Dikarya</taxon>
        <taxon>Ascomycota</taxon>
        <taxon>Saccharomycotina</taxon>
        <taxon>Pichiomycetes</taxon>
        <taxon>Pachysolenaceae</taxon>
        <taxon>Pachysolen</taxon>
    </lineage>
</organism>
<dbReference type="PANTHER" id="PTHR16950:SF16">
    <property type="entry name" value="ZINC TRANSPORTER ZIP13"/>
    <property type="match status" value="1"/>
</dbReference>
<feature type="signal peptide" evidence="7">
    <location>
        <begin position="1"/>
        <end position="20"/>
    </location>
</feature>
<comment type="subcellular location">
    <subcellularLocation>
        <location evidence="1">Membrane</location>
        <topology evidence="1">Multi-pass membrane protein</topology>
    </subcellularLocation>
</comment>
<evidence type="ECO:0000256" key="3">
    <source>
        <dbReference type="ARBA" id="ARBA00022989"/>
    </source>
</evidence>
<evidence type="ECO:0000256" key="7">
    <source>
        <dbReference type="SAM" id="SignalP"/>
    </source>
</evidence>
<feature type="transmembrane region" description="Helical" evidence="6">
    <location>
        <begin position="327"/>
        <end position="349"/>
    </location>
</feature>
<dbReference type="SUPFAM" id="SSF81296">
    <property type="entry name" value="E set domains"/>
    <property type="match status" value="1"/>
</dbReference>
<accession>A0A1E4TNA3</accession>
<dbReference type="PANTHER" id="PTHR16950">
    <property type="entry name" value="ZINC TRANSPORTER SLC39A7 HISTIDINE-RICH MEMBRANE PROTEIN KE4"/>
    <property type="match status" value="1"/>
</dbReference>
<dbReference type="GO" id="GO:0016020">
    <property type="term" value="C:membrane"/>
    <property type="evidence" value="ECO:0007669"/>
    <property type="project" value="UniProtKB-SubCell"/>
</dbReference>
<feature type="region of interest" description="Disordered" evidence="5">
    <location>
        <begin position="551"/>
        <end position="575"/>
    </location>
</feature>
<evidence type="ECO:0000259" key="8">
    <source>
        <dbReference type="Pfam" id="PF16561"/>
    </source>
</evidence>
<evidence type="ECO:0000256" key="2">
    <source>
        <dbReference type="ARBA" id="ARBA00022692"/>
    </source>
</evidence>
<sequence>MKTCWSISIFLIAFVTLISAIQSTNDEKSSSVIPGLFYENGILNLQTLNEQLSQCEVVQTLNKYAEEESLEEAASSSAYINQFFDLLFPFGPAGNALLATAYISGPPNLVLAFVPASIDVSSLSLLVSFATGGLLGDVFLHLLPETFFGEGLEDKAIFTLVDGKRNTILGVFIFIGFLIFFIIDKLLRILEHTNDNDEISGSSNSHSHSHSHSKNNAKTSAFEKEEKEDSKLRSRKQKDSSVSKTEDPVIANPNASIKNSAYLNLISDFTHNITDGLAIAASFYISRNVGATTTLAVFVHEFPHEMGDFALLIQGGFTKWQAMYSQFITAVGAFLGTFIGISIQSSIFASTDISEQIANGITPYSGLFGTTVEVGDLTLPFTAGGFLYIATVGVIPEVLELDEGTTRFQELKKFAGQLIMLVSIHEIRLMEESYLIVEFPLLVQRTVISALHGKVDPNAKEVIVTGDFDNWSRSVKLDFKPEQNKFVKKIKFNKDVFSKGGKSNPDDKIFFKFIVDGQWQINPSPMYKVETSNSNIENNFIFQRELQWSTSPPSSEALPPISATTASSSSSSSSYTELLPTISKSETATSDYTTISTPRSLISDQISPPVVIEHFTDGDNEMQEGDTNGNRNNNTNNGNNNNNAHELTVINSEVTLTGQPAFGGSSIISSSSGAIHNNSSGTSSNVPSSRRNLISKVRSLFSS</sequence>
<dbReference type="InterPro" id="IPR032640">
    <property type="entry name" value="AMPK1_CBM"/>
</dbReference>
<protein>
    <recommendedName>
        <fullName evidence="8">AMP-activated protein kinase glycogen-binding domain-containing protein</fullName>
    </recommendedName>
</protein>
<dbReference type="STRING" id="669874.A0A1E4TNA3"/>
<evidence type="ECO:0000313" key="10">
    <source>
        <dbReference type="Proteomes" id="UP000094236"/>
    </source>
</evidence>
<proteinExistence type="predicted"/>
<feature type="region of interest" description="Disordered" evidence="5">
    <location>
        <begin position="198"/>
        <end position="247"/>
    </location>
</feature>
<dbReference type="EMBL" id="KV454018">
    <property type="protein sequence ID" value="ODV93207.1"/>
    <property type="molecule type" value="Genomic_DNA"/>
</dbReference>
<dbReference type="InterPro" id="IPR013783">
    <property type="entry name" value="Ig-like_fold"/>
</dbReference>
<evidence type="ECO:0000256" key="1">
    <source>
        <dbReference type="ARBA" id="ARBA00004141"/>
    </source>
</evidence>
<dbReference type="GO" id="GO:0006882">
    <property type="term" value="P:intracellular zinc ion homeostasis"/>
    <property type="evidence" value="ECO:0007669"/>
    <property type="project" value="TreeGrafter"/>
</dbReference>
<keyword evidence="7" id="KW-0732">Signal</keyword>
<keyword evidence="3 6" id="KW-1133">Transmembrane helix</keyword>
<feature type="region of interest" description="Disordered" evidence="5">
    <location>
        <begin position="618"/>
        <end position="644"/>
    </location>
</feature>
<feature type="domain" description="AMP-activated protein kinase glycogen-binding" evidence="8">
    <location>
        <begin position="458"/>
        <end position="541"/>
    </location>
</feature>
<keyword evidence="10" id="KW-1185">Reference proteome</keyword>
<dbReference type="Gene3D" id="2.60.40.10">
    <property type="entry name" value="Immunoglobulins"/>
    <property type="match status" value="1"/>
</dbReference>
<dbReference type="InterPro" id="IPR003689">
    <property type="entry name" value="ZIP"/>
</dbReference>
<gene>
    <name evidence="9" type="ORF">PACTADRAFT_18708</name>
</gene>
<feature type="chain" id="PRO_5009163288" description="AMP-activated protein kinase glycogen-binding domain-containing protein" evidence="7">
    <location>
        <begin position="21"/>
        <end position="703"/>
    </location>
</feature>
<feature type="compositionally biased region" description="Low complexity" evidence="5">
    <location>
        <begin position="627"/>
        <end position="643"/>
    </location>
</feature>
<dbReference type="Pfam" id="PF16561">
    <property type="entry name" value="AMPK1_CBM"/>
    <property type="match status" value="1"/>
</dbReference>
<dbReference type="GO" id="GO:0005385">
    <property type="term" value="F:zinc ion transmembrane transporter activity"/>
    <property type="evidence" value="ECO:0007669"/>
    <property type="project" value="TreeGrafter"/>
</dbReference>
<keyword evidence="4 6" id="KW-0472">Membrane</keyword>
<dbReference type="OrthoDB" id="200954at2759"/>
<evidence type="ECO:0000256" key="5">
    <source>
        <dbReference type="SAM" id="MobiDB-lite"/>
    </source>
</evidence>
<dbReference type="InterPro" id="IPR014756">
    <property type="entry name" value="Ig_E-set"/>
</dbReference>
<evidence type="ECO:0000256" key="4">
    <source>
        <dbReference type="ARBA" id="ARBA00023136"/>
    </source>
</evidence>
<evidence type="ECO:0000256" key="6">
    <source>
        <dbReference type="SAM" id="Phobius"/>
    </source>
</evidence>
<dbReference type="Pfam" id="PF02535">
    <property type="entry name" value="Zip"/>
    <property type="match status" value="1"/>
</dbReference>
<feature type="transmembrane region" description="Helical" evidence="6">
    <location>
        <begin position="96"/>
        <end position="116"/>
    </location>
</feature>